<name>A0A4Y9A9A2_9BACI</name>
<dbReference type="AlphaFoldDB" id="A0A4Y9A9A2"/>
<keyword evidence="2" id="KW-1185">Reference proteome</keyword>
<comment type="caution">
    <text evidence="1">The sequence shown here is derived from an EMBL/GenBank/DDBJ whole genome shotgun (WGS) entry which is preliminary data.</text>
</comment>
<dbReference type="Proteomes" id="UP000298484">
    <property type="component" value="Unassembled WGS sequence"/>
</dbReference>
<evidence type="ECO:0000313" key="2">
    <source>
        <dbReference type="Proteomes" id="UP000298484"/>
    </source>
</evidence>
<dbReference type="RefSeq" id="WP_135110428.1">
    <property type="nucleotide sequence ID" value="NZ_SRHY01000021.1"/>
</dbReference>
<gene>
    <name evidence="1" type="ORF">E4U82_12010</name>
</gene>
<accession>A0A4Y9A9A2</accession>
<reference evidence="1 2" key="1">
    <citation type="submission" date="2019-03" db="EMBL/GenBank/DDBJ databases">
        <title>Genome sequence of Lentibacillus salicampi ATCC BAA-719.</title>
        <authorList>
            <person name="Maclea K.S."/>
            <person name="Simoes Junior M."/>
        </authorList>
    </citation>
    <scope>NUCLEOTIDE SEQUENCE [LARGE SCALE GENOMIC DNA]</scope>
    <source>
        <strain evidence="1 2">ATCC BAA-719</strain>
    </source>
</reference>
<organism evidence="1 2">
    <name type="scientific">Lentibacillus salicampi</name>
    <dbReference type="NCBI Taxonomy" id="175306"/>
    <lineage>
        <taxon>Bacteria</taxon>
        <taxon>Bacillati</taxon>
        <taxon>Bacillota</taxon>
        <taxon>Bacilli</taxon>
        <taxon>Bacillales</taxon>
        <taxon>Bacillaceae</taxon>
        <taxon>Lentibacillus</taxon>
    </lineage>
</organism>
<protein>
    <submittedName>
        <fullName evidence="1">Uncharacterized protein</fullName>
    </submittedName>
</protein>
<dbReference type="EMBL" id="SRHY01000021">
    <property type="protein sequence ID" value="TFJ92456.1"/>
    <property type="molecule type" value="Genomic_DNA"/>
</dbReference>
<evidence type="ECO:0000313" key="1">
    <source>
        <dbReference type="EMBL" id="TFJ92456.1"/>
    </source>
</evidence>
<sequence>MTSATRPVKSTEINFDSEKEFKDFADFVNNPPEPSKFVKELIEQYQELKRVESFWSGDEDGDNQMQIFLLQM</sequence>
<proteinExistence type="predicted"/>